<organism evidence="2">
    <name type="scientific">Hypocrea jecorina (strain QM6a)</name>
    <name type="common">Trichoderma reesei</name>
    <dbReference type="NCBI Taxonomy" id="431241"/>
    <lineage>
        <taxon>Eukaryota</taxon>
        <taxon>Fungi</taxon>
        <taxon>Dikarya</taxon>
        <taxon>Ascomycota</taxon>
        <taxon>Pezizomycotina</taxon>
        <taxon>Sordariomycetes</taxon>
        <taxon>Hypocreomycetidae</taxon>
        <taxon>Hypocreales</taxon>
        <taxon>Hypocreaceae</taxon>
        <taxon>Trichoderma</taxon>
    </lineage>
</organism>
<dbReference type="KEGG" id="tre:TRIREDRAFT_109334"/>
<evidence type="ECO:0000313" key="2">
    <source>
        <dbReference type="Proteomes" id="UP000008984"/>
    </source>
</evidence>
<dbReference type="RefSeq" id="XP_006967010.1">
    <property type="nucleotide sequence ID" value="XM_006966948.1"/>
</dbReference>
<dbReference type="EMBL" id="GL985070">
    <property type="protein sequence ID" value="EGR46992.1"/>
    <property type="molecule type" value="Genomic_DNA"/>
</dbReference>
<evidence type="ECO:0000313" key="1">
    <source>
        <dbReference type="EMBL" id="EGR46992.1"/>
    </source>
</evidence>
<gene>
    <name evidence="1" type="ORF">TRIREDRAFT_109334</name>
</gene>
<proteinExistence type="predicted"/>
<sequence length="193" mass="21113">NMCPKQTSLLCSRMIAYACAAKGPQNPSGPTGSRYRYCQNLTVHFGAGWVQGKKARHLLTRAQPQYSGKHYLEAKVSISNPFYPTLAALDFATNRPVNLAEGGGEAARNLFVTDAEFFGTWGSLLKNIITNSAGAFRAWPLYHMPSSAPSWASAARVTVIGDAAYLRVDSLSWEKAAQCTTPWFWHPRLLSAA</sequence>
<feature type="non-terminal residue" evidence="1">
    <location>
        <position position="1"/>
    </location>
</feature>
<dbReference type="Gene3D" id="3.50.50.60">
    <property type="entry name" value="FAD/NAD(P)-binding domain"/>
    <property type="match status" value="1"/>
</dbReference>
<dbReference type="AlphaFoldDB" id="G0RPE4"/>
<dbReference type="OrthoDB" id="655030at2759"/>
<dbReference type="VEuPathDB" id="FungiDB:TRIREDRAFT_109334"/>
<dbReference type="eggNOG" id="KOG2614">
    <property type="taxonomic scope" value="Eukaryota"/>
</dbReference>
<dbReference type="InterPro" id="IPR036188">
    <property type="entry name" value="FAD/NAD-bd_sf"/>
</dbReference>
<keyword evidence="2" id="KW-1185">Reference proteome</keyword>
<dbReference type="Proteomes" id="UP000008984">
    <property type="component" value="Unassembled WGS sequence"/>
</dbReference>
<name>G0RPE4_HYPJQ</name>
<dbReference type="HOGENOM" id="CLU_1416111_0_0_1"/>
<reference evidence="1 2" key="1">
    <citation type="journal article" date="2008" name="Nat. Biotechnol.">
        <title>Genome sequencing and analysis of the biomass-degrading fungus Trichoderma reesei (syn. Hypocrea jecorina).</title>
        <authorList>
            <person name="Martinez D."/>
            <person name="Berka R.M."/>
            <person name="Henrissat B."/>
            <person name="Saloheimo M."/>
            <person name="Arvas M."/>
            <person name="Baker S.E."/>
            <person name="Chapman J."/>
            <person name="Chertkov O."/>
            <person name="Coutinho P.M."/>
            <person name="Cullen D."/>
            <person name="Danchin E.G."/>
            <person name="Grigoriev I.V."/>
            <person name="Harris P."/>
            <person name="Jackson M."/>
            <person name="Kubicek C.P."/>
            <person name="Han C.S."/>
            <person name="Ho I."/>
            <person name="Larrondo L.F."/>
            <person name="de Leon A.L."/>
            <person name="Magnuson J.K."/>
            <person name="Merino S."/>
            <person name="Misra M."/>
            <person name="Nelson B."/>
            <person name="Putnam N."/>
            <person name="Robbertse B."/>
            <person name="Salamov A.A."/>
            <person name="Schmoll M."/>
            <person name="Terry A."/>
            <person name="Thayer N."/>
            <person name="Westerholm-Parvinen A."/>
            <person name="Schoch C.L."/>
            <person name="Yao J."/>
            <person name="Barabote R."/>
            <person name="Nelson M.A."/>
            <person name="Detter C."/>
            <person name="Bruce D."/>
            <person name="Kuske C.R."/>
            <person name="Xie G."/>
            <person name="Richardson P."/>
            <person name="Rokhsar D.S."/>
            <person name="Lucas S.M."/>
            <person name="Rubin E.M."/>
            <person name="Dunn-Coleman N."/>
            <person name="Ward M."/>
            <person name="Brettin T.S."/>
        </authorList>
    </citation>
    <scope>NUCLEOTIDE SEQUENCE [LARGE SCALE GENOMIC DNA]</scope>
    <source>
        <strain evidence="1 2">QM6a</strain>
    </source>
</reference>
<dbReference type="GeneID" id="18481870"/>
<dbReference type="STRING" id="431241.G0RPE4"/>
<accession>G0RPE4</accession>
<protein>
    <submittedName>
        <fullName evidence="1">Predicted protein</fullName>
    </submittedName>
</protein>